<dbReference type="Pfam" id="PF14542">
    <property type="entry name" value="Acetyltransf_CG"/>
    <property type="match status" value="1"/>
</dbReference>
<dbReference type="PANTHER" id="PTHR31435:SF10">
    <property type="entry name" value="BSR4717 PROTEIN"/>
    <property type="match status" value="1"/>
</dbReference>
<dbReference type="InterPro" id="IPR031165">
    <property type="entry name" value="GNAT_YJDJ"/>
</dbReference>
<dbReference type="Gene3D" id="3.40.630.30">
    <property type="match status" value="1"/>
</dbReference>
<comment type="caution">
    <text evidence="2">The sequence shown here is derived from an EMBL/GenBank/DDBJ whole genome shotgun (WGS) entry which is preliminary data.</text>
</comment>
<dbReference type="SUPFAM" id="SSF55729">
    <property type="entry name" value="Acyl-CoA N-acyltransferases (Nat)"/>
    <property type="match status" value="1"/>
</dbReference>
<gene>
    <name evidence="2" type="ORF">D6858_04600</name>
</gene>
<dbReference type="Proteomes" id="UP000284322">
    <property type="component" value="Unassembled WGS sequence"/>
</dbReference>
<dbReference type="PROSITE" id="PS51729">
    <property type="entry name" value="GNAT_YJDJ"/>
    <property type="match status" value="1"/>
</dbReference>
<dbReference type="EMBL" id="RAHJ01000014">
    <property type="protein sequence ID" value="RJX69176.1"/>
    <property type="molecule type" value="Genomic_DNA"/>
</dbReference>
<dbReference type="AlphaFoldDB" id="A0A419R436"/>
<dbReference type="InterPro" id="IPR045057">
    <property type="entry name" value="Gcn5-rel_NAT"/>
</dbReference>
<reference evidence="2 3" key="1">
    <citation type="submission" date="2018-09" db="EMBL/GenBank/DDBJ databases">
        <title>Altererythrobacter sp.Ery1 and Ery12, the genome sequencing of novel strains in genus Alterythrobacter.</title>
        <authorList>
            <person name="Cheng H."/>
            <person name="Wu Y.-H."/>
            <person name="Fang C."/>
            <person name="Xu X.-W."/>
        </authorList>
    </citation>
    <scope>NUCLEOTIDE SEQUENCE [LARGE SCALE GENOMIC DNA]</scope>
    <source>
        <strain evidence="2 3">Ery12</strain>
    </source>
</reference>
<organism evidence="2 3">
    <name type="scientific">Tsuneonella suprasediminis</name>
    <dbReference type="NCBI Taxonomy" id="2306996"/>
    <lineage>
        <taxon>Bacteria</taxon>
        <taxon>Pseudomonadati</taxon>
        <taxon>Pseudomonadota</taxon>
        <taxon>Alphaproteobacteria</taxon>
        <taxon>Sphingomonadales</taxon>
        <taxon>Erythrobacteraceae</taxon>
        <taxon>Tsuneonella</taxon>
    </lineage>
</organism>
<protein>
    <submittedName>
        <fullName evidence="2">N-acetyltransferase</fullName>
    </submittedName>
</protein>
<sequence length="102" mass="11044">MALDGLEITTHGNDARGEYHAHVPGSDKIGRLTWTSRGSARIAEHTIVPPEIGGQGVAAALVQKLVSDAKEQGFTIVPQCSYVEAQFRRHPEWAELRAETPG</sequence>
<dbReference type="OrthoDB" id="9800945at2"/>
<accession>A0A419R436</accession>
<proteinExistence type="predicted"/>
<evidence type="ECO:0000313" key="3">
    <source>
        <dbReference type="Proteomes" id="UP000284322"/>
    </source>
</evidence>
<evidence type="ECO:0000313" key="2">
    <source>
        <dbReference type="EMBL" id="RJX69176.1"/>
    </source>
</evidence>
<dbReference type="RefSeq" id="WP_120107583.1">
    <property type="nucleotide sequence ID" value="NZ_RAHJ01000014.1"/>
</dbReference>
<keyword evidence="3" id="KW-1185">Reference proteome</keyword>
<name>A0A419R436_9SPHN</name>
<dbReference type="InterPro" id="IPR016181">
    <property type="entry name" value="Acyl_CoA_acyltransferase"/>
</dbReference>
<evidence type="ECO:0000259" key="1">
    <source>
        <dbReference type="PROSITE" id="PS51729"/>
    </source>
</evidence>
<feature type="domain" description="N-acetyltransferase" evidence="1">
    <location>
        <begin position="11"/>
        <end position="98"/>
    </location>
</feature>
<dbReference type="GO" id="GO:0016740">
    <property type="term" value="F:transferase activity"/>
    <property type="evidence" value="ECO:0007669"/>
    <property type="project" value="UniProtKB-KW"/>
</dbReference>
<dbReference type="PANTHER" id="PTHR31435">
    <property type="entry name" value="PROTEIN NATD1"/>
    <property type="match status" value="1"/>
</dbReference>
<keyword evidence="2" id="KW-0808">Transferase</keyword>